<evidence type="ECO:0000259" key="2">
    <source>
        <dbReference type="SMART" id="SM00014"/>
    </source>
</evidence>
<evidence type="ECO:0000313" key="4">
    <source>
        <dbReference type="Proteomes" id="UP001595824"/>
    </source>
</evidence>
<dbReference type="RefSeq" id="WP_381738140.1">
    <property type="nucleotide sequence ID" value="NZ_JBHSDP010000009.1"/>
</dbReference>
<accession>A0ABV8TBT4</accession>
<dbReference type="InterPro" id="IPR000326">
    <property type="entry name" value="PAP2/HPO"/>
</dbReference>
<comment type="caution">
    <text evidence="3">The sequence shown here is derived from an EMBL/GenBank/DDBJ whole genome shotgun (WGS) entry which is preliminary data.</text>
</comment>
<proteinExistence type="predicted"/>
<gene>
    <name evidence="3" type="ORF">ACFPC0_09630</name>
</gene>
<sequence length="211" mass="22430">MTAAPGAAARTAALDVLCLGLLTAAVRDERLAGWEDRWSPAPVRGGRAVRAWRAVGAAGSARVAWTVVAVRCALPPHRRGPGGRLAPAAVLAAAGTGRRLLSRAVDRPRPPAEERRTRVHGASFPSRHTMTALVAWALALEDRRAATGICCAVAAARLALRAHRPADVLGGWLFGRTCLALADLARRAPRADRARLRTRRPGPDGWGPPWR</sequence>
<evidence type="ECO:0000313" key="3">
    <source>
        <dbReference type="EMBL" id="MFC4328090.1"/>
    </source>
</evidence>
<dbReference type="Proteomes" id="UP001595824">
    <property type="component" value="Unassembled WGS sequence"/>
</dbReference>
<keyword evidence="4" id="KW-1185">Reference proteome</keyword>
<protein>
    <submittedName>
        <fullName evidence="3">Phosphatase PAP2 family protein</fullName>
    </submittedName>
</protein>
<dbReference type="Pfam" id="PF01569">
    <property type="entry name" value="PAP2"/>
    <property type="match status" value="1"/>
</dbReference>
<dbReference type="InterPro" id="IPR036938">
    <property type="entry name" value="PAP2/HPO_sf"/>
</dbReference>
<dbReference type="SMART" id="SM00014">
    <property type="entry name" value="acidPPc"/>
    <property type="match status" value="1"/>
</dbReference>
<evidence type="ECO:0000256" key="1">
    <source>
        <dbReference type="SAM" id="MobiDB-lite"/>
    </source>
</evidence>
<dbReference type="Gene3D" id="1.20.144.10">
    <property type="entry name" value="Phosphatidic acid phosphatase type 2/haloperoxidase"/>
    <property type="match status" value="1"/>
</dbReference>
<reference evidence="4" key="1">
    <citation type="journal article" date="2019" name="Int. J. Syst. Evol. Microbiol.">
        <title>The Global Catalogue of Microorganisms (GCM) 10K type strain sequencing project: providing services to taxonomists for standard genome sequencing and annotation.</title>
        <authorList>
            <consortium name="The Broad Institute Genomics Platform"/>
            <consortium name="The Broad Institute Genome Sequencing Center for Infectious Disease"/>
            <person name="Wu L."/>
            <person name="Ma J."/>
        </authorList>
    </citation>
    <scope>NUCLEOTIDE SEQUENCE [LARGE SCALE GENOMIC DNA]</scope>
    <source>
        <strain evidence="4">PCU 347</strain>
    </source>
</reference>
<feature type="region of interest" description="Disordered" evidence="1">
    <location>
        <begin position="192"/>
        <end position="211"/>
    </location>
</feature>
<feature type="domain" description="Phosphatidic acid phosphatase type 2/haloperoxidase" evidence="2">
    <location>
        <begin position="82"/>
        <end position="183"/>
    </location>
</feature>
<dbReference type="EMBL" id="JBHSDP010000009">
    <property type="protein sequence ID" value="MFC4328090.1"/>
    <property type="molecule type" value="Genomic_DNA"/>
</dbReference>
<organism evidence="3 4">
    <name type="scientific">Streptomyces andamanensis</name>
    <dbReference type="NCBI Taxonomy" id="1565035"/>
    <lineage>
        <taxon>Bacteria</taxon>
        <taxon>Bacillati</taxon>
        <taxon>Actinomycetota</taxon>
        <taxon>Actinomycetes</taxon>
        <taxon>Kitasatosporales</taxon>
        <taxon>Streptomycetaceae</taxon>
        <taxon>Streptomyces</taxon>
    </lineage>
</organism>
<dbReference type="SUPFAM" id="SSF48317">
    <property type="entry name" value="Acid phosphatase/Vanadium-dependent haloperoxidase"/>
    <property type="match status" value="1"/>
</dbReference>
<name>A0ABV8TBT4_9ACTN</name>